<reference evidence="2 3" key="1">
    <citation type="submission" date="2020-08" db="EMBL/GenBank/DDBJ databases">
        <title>Sequencing the genomes of 1000 actinobacteria strains.</title>
        <authorList>
            <person name="Klenk H.-P."/>
        </authorList>
    </citation>
    <scope>NUCLEOTIDE SEQUENCE [LARGE SCALE GENOMIC DNA]</scope>
    <source>
        <strain evidence="2 3">DSM 45809</strain>
    </source>
</reference>
<dbReference type="EMBL" id="JACHNB010000001">
    <property type="protein sequence ID" value="MBB4742216.1"/>
    <property type="molecule type" value="Genomic_DNA"/>
</dbReference>
<feature type="transmembrane region" description="Helical" evidence="1">
    <location>
        <begin position="34"/>
        <end position="51"/>
    </location>
</feature>
<organism evidence="2 3">
    <name type="scientific">Actinoplanes octamycinicus</name>
    <dbReference type="NCBI Taxonomy" id="135948"/>
    <lineage>
        <taxon>Bacteria</taxon>
        <taxon>Bacillati</taxon>
        <taxon>Actinomycetota</taxon>
        <taxon>Actinomycetes</taxon>
        <taxon>Micromonosporales</taxon>
        <taxon>Micromonosporaceae</taxon>
        <taxon>Actinoplanes</taxon>
    </lineage>
</organism>
<dbReference type="RefSeq" id="WP_185042617.1">
    <property type="nucleotide sequence ID" value="NZ_BAABFG010000005.1"/>
</dbReference>
<evidence type="ECO:0000256" key="1">
    <source>
        <dbReference type="SAM" id="Phobius"/>
    </source>
</evidence>
<name>A0A7W7M9T8_9ACTN</name>
<proteinExistence type="predicted"/>
<evidence type="ECO:0000313" key="3">
    <source>
        <dbReference type="Proteomes" id="UP000546162"/>
    </source>
</evidence>
<comment type="caution">
    <text evidence="2">The sequence shown here is derived from an EMBL/GenBank/DDBJ whole genome shotgun (WGS) entry which is preliminary data.</text>
</comment>
<gene>
    <name evidence="2" type="ORF">BJY16_005675</name>
</gene>
<dbReference type="AlphaFoldDB" id="A0A7W7M9T8"/>
<keyword evidence="1" id="KW-1133">Transmembrane helix</keyword>
<dbReference type="Proteomes" id="UP000546162">
    <property type="component" value="Unassembled WGS sequence"/>
</dbReference>
<accession>A0A7W7M9T8</accession>
<sequence>MKPRNGGLVGLYVVLLGANLFLLVSSLLDGDYEWWELALRLLVIPIWVLALRTELRKPKPQPADS</sequence>
<evidence type="ECO:0000313" key="2">
    <source>
        <dbReference type="EMBL" id="MBB4742216.1"/>
    </source>
</evidence>
<keyword evidence="3" id="KW-1185">Reference proteome</keyword>
<keyword evidence="1" id="KW-0812">Transmembrane</keyword>
<keyword evidence="1" id="KW-0472">Membrane</keyword>
<protein>
    <submittedName>
        <fullName evidence="2">Uncharacterized protein</fullName>
    </submittedName>
</protein>
<feature type="transmembrane region" description="Helical" evidence="1">
    <location>
        <begin position="7"/>
        <end position="28"/>
    </location>
</feature>